<dbReference type="EMBL" id="JAGIOJ010000001">
    <property type="protein sequence ID" value="MBP2399792.1"/>
    <property type="molecule type" value="Genomic_DNA"/>
</dbReference>
<keyword evidence="2" id="KW-1185">Reference proteome</keyword>
<name>A0ABS4XU75_GLUPR</name>
<accession>A0ABS4XU75</accession>
<sequence length="64" mass="7307">MWCWNVYPFLNHTGEVFDEIQVDGIYLRQGWCLLIAIAKGKVALQDSECKRGLNPPVSNNDRAI</sequence>
<reference evidence="1 2" key="1">
    <citation type="submission" date="2021-03" db="EMBL/GenBank/DDBJ databases">
        <title>Sequencing the genomes of 1000 actinobacteria strains.</title>
        <authorList>
            <person name="Klenk H.-P."/>
        </authorList>
    </citation>
    <scope>NUCLEOTIDE SEQUENCE [LARGE SCALE GENOMIC DNA]</scope>
    <source>
        <strain evidence="1 2">DSM 20168</strain>
    </source>
</reference>
<gene>
    <name evidence="1" type="ORF">JOF39_002873</name>
</gene>
<comment type="caution">
    <text evidence="1">The sequence shown here is derived from an EMBL/GenBank/DDBJ whole genome shotgun (WGS) entry which is preliminary data.</text>
</comment>
<evidence type="ECO:0000313" key="1">
    <source>
        <dbReference type="EMBL" id="MBP2399792.1"/>
    </source>
</evidence>
<evidence type="ECO:0000313" key="2">
    <source>
        <dbReference type="Proteomes" id="UP001195422"/>
    </source>
</evidence>
<dbReference type="Proteomes" id="UP001195422">
    <property type="component" value="Unassembled WGS sequence"/>
</dbReference>
<proteinExistence type="predicted"/>
<protein>
    <submittedName>
        <fullName evidence="1">Uncharacterized protein</fullName>
    </submittedName>
</protein>
<organism evidence="1 2">
    <name type="scientific">Glutamicibacter protophormiae</name>
    <name type="common">Brevibacterium protophormiae</name>
    <dbReference type="NCBI Taxonomy" id="37930"/>
    <lineage>
        <taxon>Bacteria</taxon>
        <taxon>Bacillati</taxon>
        <taxon>Actinomycetota</taxon>
        <taxon>Actinomycetes</taxon>
        <taxon>Micrococcales</taxon>
        <taxon>Micrococcaceae</taxon>
        <taxon>Glutamicibacter</taxon>
    </lineage>
</organism>